<dbReference type="STRING" id="946677.SAMN05444484_101277"/>
<dbReference type="AlphaFoldDB" id="A0A1M6XTJ9"/>
<protein>
    <submittedName>
        <fullName evidence="2">Agmatine deiminase</fullName>
    </submittedName>
</protein>
<keyword evidence="1" id="KW-0378">Hydrolase</keyword>
<dbReference type="InterPro" id="IPR007466">
    <property type="entry name" value="Peptidyl-Arg-deiminase_porph"/>
</dbReference>
<dbReference type="GO" id="GO:0009446">
    <property type="term" value="P:putrescine biosynthetic process"/>
    <property type="evidence" value="ECO:0007669"/>
    <property type="project" value="InterPro"/>
</dbReference>
<dbReference type="Proteomes" id="UP000184028">
    <property type="component" value="Unassembled WGS sequence"/>
</dbReference>
<dbReference type="GO" id="GO:0004668">
    <property type="term" value="F:protein-arginine deiminase activity"/>
    <property type="evidence" value="ECO:0007669"/>
    <property type="project" value="InterPro"/>
</dbReference>
<keyword evidence="3" id="KW-1185">Reference proteome</keyword>
<evidence type="ECO:0000256" key="1">
    <source>
        <dbReference type="ARBA" id="ARBA00022801"/>
    </source>
</evidence>
<evidence type="ECO:0000313" key="3">
    <source>
        <dbReference type="Proteomes" id="UP000184028"/>
    </source>
</evidence>
<evidence type="ECO:0000313" key="2">
    <source>
        <dbReference type="EMBL" id="SHL09193.1"/>
    </source>
</evidence>
<name>A0A1M6XTJ9_9FLAO</name>
<proteinExistence type="predicted"/>
<sequence length="373" mass="42234">MKKLFLPLFLFPLFSSCQQDEATAKPDESKNAEIMYTMPEESAPHEGTWLQWPHQYQYGIDYRNDLDATWIAMTKSLIESEKVHIIAYDNTEKSRITALLKTAGVSLSAIDFKIFKTDDVWVRDNGPIYTKDKNNQLVIQDWGFNGWGKKADFINCNTIPSQIAADQKINKIDLNSVMINEGGAVEIDGNGTLMATKSAILNSNRNPSITQSQAETIFKKYLGTTHFIWLDGKAGREITDMHIDGFARFGNPTTIVTMNEDDLLYWEVPQNDITTLYHAKDKNAKAYTFLKLPLSKNNVVTTYGKKLGYKGSYVNYYIGNTVVLVPNYNDPNDNVANQLIQRLYPSRKVIGIDVRNLYANGGMIHCVTQQQPK</sequence>
<dbReference type="SUPFAM" id="SSF55909">
    <property type="entry name" value="Pentein"/>
    <property type="match status" value="1"/>
</dbReference>
<dbReference type="Pfam" id="PF04371">
    <property type="entry name" value="PAD_porph"/>
    <property type="match status" value="1"/>
</dbReference>
<dbReference type="RefSeq" id="WP_068843580.1">
    <property type="nucleotide sequence ID" value="NZ_FRBT01000001.1"/>
</dbReference>
<gene>
    <name evidence="2" type="ORF">SAMN05444484_101277</name>
</gene>
<dbReference type="EMBL" id="FRBT01000001">
    <property type="protein sequence ID" value="SHL09193.1"/>
    <property type="molecule type" value="Genomic_DNA"/>
</dbReference>
<dbReference type="PANTHER" id="PTHR31377">
    <property type="entry name" value="AGMATINE DEIMINASE-RELATED"/>
    <property type="match status" value="1"/>
</dbReference>
<organism evidence="2 3">
    <name type="scientific">Flavobacterium chilense</name>
    <dbReference type="NCBI Taxonomy" id="946677"/>
    <lineage>
        <taxon>Bacteria</taxon>
        <taxon>Pseudomonadati</taxon>
        <taxon>Bacteroidota</taxon>
        <taxon>Flavobacteriia</taxon>
        <taxon>Flavobacteriales</taxon>
        <taxon>Flavobacteriaceae</taxon>
        <taxon>Flavobacterium</taxon>
    </lineage>
</organism>
<dbReference type="Gene3D" id="3.75.10.10">
    <property type="entry name" value="L-arginine/glycine Amidinotransferase, Chain A"/>
    <property type="match status" value="1"/>
</dbReference>
<dbReference type="GO" id="GO:0047632">
    <property type="term" value="F:agmatine deiminase activity"/>
    <property type="evidence" value="ECO:0007669"/>
    <property type="project" value="TreeGrafter"/>
</dbReference>
<dbReference type="PANTHER" id="PTHR31377:SF0">
    <property type="entry name" value="AGMATINE DEIMINASE-RELATED"/>
    <property type="match status" value="1"/>
</dbReference>
<dbReference type="OrthoDB" id="9808013at2"/>
<dbReference type="PROSITE" id="PS51257">
    <property type="entry name" value="PROKAR_LIPOPROTEIN"/>
    <property type="match status" value="1"/>
</dbReference>
<accession>A0A1M6XTJ9</accession>
<reference evidence="3" key="1">
    <citation type="submission" date="2016-11" db="EMBL/GenBank/DDBJ databases">
        <authorList>
            <person name="Varghese N."/>
            <person name="Submissions S."/>
        </authorList>
    </citation>
    <scope>NUCLEOTIDE SEQUENCE [LARGE SCALE GENOMIC DNA]</scope>
    <source>
        <strain evidence="3">DSM 24724</strain>
    </source>
</reference>